<organism evidence="3 4">
    <name type="scientific">Rehmannia glutinosa</name>
    <name type="common">Chinese foxglove</name>
    <dbReference type="NCBI Taxonomy" id="99300"/>
    <lineage>
        <taxon>Eukaryota</taxon>
        <taxon>Viridiplantae</taxon>
        <taxon>Streptophyta</taxon>
        <taxon>Embryophyta</taxon>
        <taxon>Tracheophyta</taxon>
        <taxon>Spermatophyta</taxon>
        <taxon>Magnoliopsida</taxon>
        <taxon>eudicotyledons</taxon>
        <taxon>Gunneridae</taxon>
        <taxon>Pentapetalae</taxon>
        <taxon>asterids</taxon>
        <taxon>lamiids</taxon>
        <taxon>Lamiales</taxon>
        <taxon>Orobanchaceae</taxon>
        <taxon>Rehmannieae</taxon>
        <taxon>Rehmannia</taxon>
    </lineage>
</organism>
<dbReference type="InterPro" id="IPR055164">
    <property type="entry name" value="EDR1/CTR1/ARMC3-like_pept-like"/>
</dbReference>
<comment type="caution">
    <text evidence="3">The sequence shown here is derived from an EMBL/GenBank/DDBJ whole genome shotgun (WGS) entry which is preliminary data.</text>
</comment>
<dbReference type="PROSITE" id="PS50011">
    <property type="entry name" value="PROTEIN_KINASE_DOM"/>
    <property type="match status" value="1"/>
</dbReference>
<evidence type="ECO:0000313" key="3">
    <source>
        <dbReference type="EMBL" id="KAK6142314.1"/>
    </source>
</evidence>
<proteinExistence type="predicted"/>
<dbReference type="SMART" id="SM00219">
    <property type="entry name" value="TyrKc"/>
    <property type="match status" value="1"/>
</dbReference>
<evidence type="ECO:0000313" key="4">
    <source>
        <dbReference type="Proteomes" id="UP001318860"/>
    </source>
</evidence>
<evidence type="ECO:0000256" key="1">
    <source>
        <dbReference type="SAM" id="MobiDB-lite"/>
    </source>
</evidence>
<feature type="region of interest" description="Disordered" evidence="1">
    <location>
        <begin position="317"/>
        <end position="339"/>
    </location>
</feature>
<dbReference type="Pfam" id="PF14381">
    <property type="entry name" value="EDR1_CTR1_ARMC3_pept"/>
    <property type="match status" value="1"/>
</dbReference>
<dbReference type="Pfam" id="PF07714">
    <property type="entry name" value="PK_Tyr_Ser-Thr"/>
    <property type="match status" value="1"/>
</dbReference>
<name>A0ABR0W5K8_REHGL</name>
<dbReference type="PANTHER" id="PTHR23257">
    <property type="entry name" value="SERINE-THREONINE PROTEIN KINASE"/>
    <property type="match status" value="1"/>
</dbReference>
<protein>
    <recommendedName>
        <fullName evidence="2">Protein kinase domain-containing protein</fullName>
    </recommendedName>
</protein>
<dbReference type="PANTHER" id="PTHR23257:SF821">
    <property type="entry name" value="ATP BINDING PROTEIN"/>
    <property type="match status" value="1"/>
</dbReference>
<accession>A0ABR0W5K8</accession>
<gene>
    <name evidence="3" type="ORF">DH2020_022662</name>
</gene>
<feature type="region of interest" description="Disordered" evidence="1">
    <location>
        <begin position="535"/>
        <end position="582"/>
    </location>
</feature>
<feature type="compositionally biased region" description="Polar residues" evidence="1">
    <location>
        <begin position="571"/>
        <end position="582"/>
    </location>
</feature>
<keyword evidence="4" id="KW-1185">Reference proteome</keyword>
<evidence type="ECO:0000259" key="2">
    <source>
        <dbReference type="PROSITE" id="PS50011"/>
    </source>
</evidence>
<dbReference type="Gene3D" id="3.30.200.20">
    <property type="entry name" value="Phosphorylase Kinase, domain 1"/>
    <property type="match status" value="1"/>
</dbReference>
<dbReference type="InterPro" id="IPR050167">
    <property type="entry name" value="Ser_Thr_protein_kinase"/>
</dbReference>
<dbReference type="SUPFAM" id="SSF56112">
    <property type="entry name" value="Protein kinase-like (PK-like)"/>
    <property type="match status" value="1"/>
</dbReference>
<dbReference type="Proteomes" id="UP001318860">
    <property type="component" value="Unassembled WGS sequence"/>
</dbReference>
<sequence length="778" mass="87985">MNMEDTQDGSGLSEQRSRSATWWPSDFAENFGSISLVSKDENLRNKELNDKVTYDRLSCKRASQILWSTGMLSEPIPNGFYSVVPQDTRIGNSLVSSDGDDMGFCGWMERMRENHRFLAFASNFFLEDKKLKELYEDIPALEELHALDLEGLRADVILVDADKDRKLSMLKQLIVALVKGLNTKTAAVIKKIAGLVSDFYKRPNSELSPKKAAQEETSHLTENRGVQLLGQIRHGSCRPRAILFKVLADTVGLESRLVVGLPTEGASECVDSHKHMSVLVVLNSVELLVDLMRFPGQLIPLSTKAIFMTHISAAGESDSAENDSCDSPMEPNSPLYGVSERLDPESAEKEDGLLYQRRLEASLNAAGPSLRNMMLRSNSVDRKLSLSHSEPNIAATFWRRSRRKVIAEQRTASSRFQAIITRNNPVEILLFAFPLGFENITMQQATLHVPVYTAQVRFLRYVHFKRARFDDLSNITMLLYKKLSEGASTSDTRRIRRRSMSMTPEIGDDIVLAIRAVRAMNESLKQNRLLREQGESGSYSFGSNDQHNAGQSKDNSQKAMSLPSSPHEFRSQTPERSGTTGVNEELVSTWNRVLDSPMFQNKPLLPFEEWNIDFSELTVGTRVGIGEHYPSLTNNIDKAKDFKSGKEERFFGEVFRGIWNGTEVAIKVFLEQDLTAENMEDFCNEISILSRLRHPNVILFLGACTKPPRLSMITEYMEMGSLYYLIHLSGQKKKLSWRRKIKMLRDICRSAKIFDSPKFIWMRIVFANVIAYSGVLQL</sequence>
<feature type="compositionally biased region" description="Polar residues" evidence="1">
    <location>
        <begin position="535"/>
        <end position="564"/>
    </location>
</feature>
<dbReference type="InterPro" id="IPR001245">
    <property type="entry name" value="Ser-Thr/Tyr_kinase_cat_dom"/>
</dbReference>
<dbReference type="InterPro" id="IPR020635">
    <property type="entry name" value="Tyr_kinase_cat_dom"/>
</dbReference>
<dbReference type="InterPro" id="IPR000719">
    <property type="entry name" value="Prot_kinase_dom"/>
</dbReference>
<dbReference type="InterPro" id="IPR011009">
    <property type="entry name" value="Kinase-like_dom_sf"/>
</dbReference>
<feature type="domain" description="Protein kinase" evidence="2">
    <location>
        <begin position="640"/>
        <end position="778"/>
    </location>
</feature>
<dbReference type="EMBL" id="JABTTQ020000013">
    <property type="protein sequence ID" value="KAK6142314.1"/>
    <property type="molecule type" value="Genomic_DNA"/>
</dbReference>
<reference evidence="3 4" key="1">
    <citation type="journal article" date="2021" name="Comput. Struct. Biotechnol. J.">
        <title>De novo genome assembly of the potent medicinal plant Rehmannia glutinosa using nanopore technology.</title>
        <authorList>
            <person name="Ma L."/>
            <person name="Dong C."/>
            <person name="Song C."/>
            <person name="Wang X."/>
            <person name="Zheng X."/>
            <person name="Niu Y."/>
            <person name="Chen S."/>
            <person name="Feng W."/>
        </authorList>
    </citation>
    <scope>NUCLEOTIDE SEQUENCE [LARGE SCALE GENOMIC DNA]</scope>
    <source>
        <strain evidence="3">DH-2019</strain>
    </source>
</reference>